<keyword evidence="3" id="KW-1185">Reference proteome</keyword>
<organism evidence="2 3">
    <name type="scientific">Actinidia rufa</name>
    <dbReference type="NCBI Taxonomy" id="165716"/>
    <lineage>
        <taxon>Eukaryota</taxon>
        <taxon>Viridiplantae</taxon>
        <taxon>Streptophyta</taxon>
        <taxon>Embryophyta</taxon>
        <taxon>Tracheophyta</taxon>
        <taxon>Spermatophyta</taxon>
        <taxon>Magnoliopsida</taxon>
        <taxon>eudicotyledons</taxon>
        <taxon>Gunneridae</taxon>
        <taxon>Pentapetalae</taxon>
        <taxon>asterids</taxon>
        <taxon>Ericales</taxon>
        <taxon>Actinidiaceae</taxon>
        <taxon>Actinidia</taxon>
    </lineage>
</organism>
<keyword evidence="1" id="KW-0812">Transmembrane</keyword>
<accession>A0A7J0G0M1</accession>
<dbReference type="Proteomes" id="UP000585474">
    <property type="component" value="Unassembled WGS sequence"/>
</dbReference>
<protein>
    <submittedName>
        <fullName evidence="2">Uncharacterized protein</fullName>
    </submittedName>
</protein>
<comment type="caution">
    <text evidence="2">The sequence shown here is derived from an EMBL/GenBank/DDBJ whole genome shotgun (WGS) entry which is preliminary data.</text>
</comment>
<keyword evidence="1" id="KW-1133">Transmembrane helix</keyword>
<reference evidence="2 3" key="1">
    <citation type="submission" date="2019-07" db="EMBL/GenBank/DDBJ databases">
        <title>De Novo Assembly of kiwifruit Actinidia rufa.</title>
        <authorList>
            <person name="Sugita-Konishi S."/>
            <person name="Sato K."/>
            <person name="Mori E."/>
            <person name="Abe Y."/>
            <person name="Kisaki G."/>
            <person name="Hamano K."/>
            <person name="Suezawa K."/>
            <person name="Otani M."/>
            <person name="Fukuda T."/>
            <person name="Manabe T."/>
            <person name="Gomi K."/>
            <person name="Tabuchi M."/>
            <person name="Akimitsu K."/>
            <person name="Kataoka I."/>
        </authorList>
    </citation>
    <scope>NUCLEOTIDE SEQUENCE [LARGE SCALE GENOMIC DNA]</scope>
    <source>
        <strain evidence="3">cv. Fuchu</strain>
    </source>
</reference>
<feature type="transmembrane region" description="Helical" evidence="1">
    <location>
        <begin position="213"/>
        <end position="231"/>
    </location>
</feature>
<evidence type="ECO:0000256" key="1">
    <source>
        <dbReference type="SAM" id="Phobius"/>
    </source>
</evidence>
<gene>
    <name evidence="2" type="ORF">Acr_17g0000470</name>
</gene>
<proteinExistence type="predicted"/>
<evidence type="ECO:0000313" key="3">
    <source>
        <dbReference type="Proteomes" id="UP000585474"/>
    </source>
</evidence>
<dbReference type="AlphaFoldDB" id="A0A7J0G0M1"/>
<keyword evidence="1" id="KW-0472">Membrane</keyword>
<name>A0A7J0G0M1_9ERIC</name>
<evidence type="ECO:0000313" key="2">
    <source>
        <dbReference type="EMBL" id="GFZ04475.1"/>
    </source>
</evidence>
<sequence length="297" mass="31684">MERSLGRYDVPTHLCTSFLIMFAFEHFPRNLATVIDQGVESKQEGSKGKGKDPQKGQVIAKGQVQGQGILLDVEAEGSAEFLPGGVMRVSMVLHTKSAEGGIESTGVAQFPLESALLRGFQECLVQLGGTSVTPQSGFAHGSVGNPLVCIREEDGVDKVIDPEKIFPIQTFPVHVANITGHAVADIGQLIFDCQMGGKDCGSPATTYFGKRKWIVRSMLVVPLGISILALLSKAMRHNANNHATLLGKLSSLPPVHMLLDPVEGTARRSIQVLLFGLVPDHGQGIPLCPEHCSASST</sequence>
<dbReference type="EMBL" id="BJWL01000017">
    <property type="protein sequence ID" value="GFZ04475.1"/>
    <property type="molecule type" value="Genomic_DNA"/>
</dbReference>